<dbReference type="Gene3D" id="3.30.160.60">
    <property type="entry name" value="Classic Zinc Finger"/>
    <property type="match status" value="1"/>
</dbReference>
<evidence type="ECO:0000256" key="1">
    <source>
        <dbReference type="ARBA" id="ARBA00004123"/>
    </source>
</evidence>
<keyword evidence="6" id="KW-0539">Nucleus</keyword>
<evidence type="ECO:0000256" key="2">
    <source>
        <dbReference type="ARBA" id="ARBA00022723"/>
    </source>
</evidence>
<comment type="subcellular location">
    <subcellularLocation>
        <location evidence="1">Nucleus</location>
    </subcellularLocation>
</comment>
<dbReference type="EMBL" id="MPUH01000059">
    <property type="protein sequence ID" value="OMJ92537.1"/>
    <property type="molecule type" value="Genomic_DNA"/>
</dbReference>
<keyword evidence="10" id="KW-1185">Reference proteome</keyword>
<comment type="caution">
    <text evidence="9">The sequence shown here is derived from an EMBL/GenBank/DDBJ whole genome shotgun (WGS) entry which is preliminary data.</text>
</comment>
<dbReference type="OrthoDB" id="8922241at2759"/>
<sequence>MENYYYAYINLYAQGLNDQIIPQYPTSEMGVILQPCEEKPKIEKKAFKCRSCDKIFLSEKQALTHHKNIHEKITQVTCSKCGKVFSNKYVLKKHNTRIHPSTASIN</sequence>
<keyword evidence="3" id="KW-0677">Repeat</keyword>
<evidence type="ECO:0000256" key="7">
    <source>
        <dbReference type="PROSITE-ProRule" id="PRU00042"/>
    </source>
</evidence>
<dbReference type="PANTHER" id="PTHR24376">
    <property type="entry name" value="ZINC FINGER PROTEIN"/>
    <property type="match status" value="1"/>
</dbReference>
<evidence type="ECO:0000256" key="3">
    <source>
        <dbReference type="ARBA" id="ARBA00022737"/>
    </source>
</evidence>
<dbReference type="GO" id="GO:0005634">
    <property type="term" value="C:nucleus"/>
    <property type="evidence" value="ECO:0007669"/>
    <property type="project" value="UniProtKB-SubCell"/>
</dbReference>
<dbReference type="PROSITE" id="PS00028">
    <property type="entry name" value="ZINC_FINGER_C2H2_1"/>
    <property type="match status" value="2"/>
</dbReference>
<dbReference type="InterPro" id="IPR013087">
    <property type="entry name" value="Znf_C2H2_type"/>
</dbReference>
<proteinExistence type="predicted"/>
<dbReference type="SMART" id="SM00355">
    <property type="entry name" value="ZnF_C2H2"/>
    <property type="match status" value="2"/>
</dbReference>
<evidence type="ECO:0000313" key="10">
    <source>
        <dbReference type="Proteomes" id="UP000187209"/>
    </source>
</evidence>
<dbReference type="GO" id="GO:0001228">
    <property type="term" value="F:DNA-binding transcription activator activity, RNA polymerase II-specific"/>
    <property type="evidence" value="ECO:0007669"/>
    <property type="project" value="TreeGrafter"/>
</dbReference>
<evidence type="ECO:0000313" key="9">
    <source>
        <dbReference type="EMBL" id="OMJ92537.1"/>
    </source>
</evidence>
<evidence type="ECO:0000256" key="4">
    <source>
        <dbReference type="ARBA" id="ARBA00022771"/>
    </source>
</evidence>
<protein>
    <recommendedName>
        <fullName evidence="8">C2H2-type domain-containing protein</fullName>
    </recommendedName>
</protein>
<dbReference type="InterPro" id="IPR036236">
    <property type="entry name" value="Znf_C2H2_sf"/>
</dbReference>
<keyword evidence="5" id="KW-0862">Zinc</keyword>
<dbReference type="GO" id="GO:0000978">
    <property type="term" value="F:RNA polymerase II cis-regulatory region sequence-specific DNA binding"/>
    <property type="evidence" value="ECO:0007669"/>
    <property type="project" value="TreeGrafter"/>
</dbReference>
<evidence type="ECO:0000256" key="6">
    <source>
        <dbReference type="ARBA" id="ARBA00023242"/>
    </source>
</evidence>
<evidence type="ECO:0000259" key="8">
    <source>
        <dbReference type="PROSITE" id="PS50157"/>
    </source>
</evidence>
<dbReference type="AlphaFoldDB" id="A0A1R2CU51"/>
<dbReference type="Proteomes" id="UP000187209">
    <property type="component" value="Unassembled WGS sequence"/>
</dbReference>
<keyword evidence="4 7" id="KW-0863">Zinc-finger</keyword>
<gene>
    <name evidence="9" type="ORF">SteCoe_4669</name>
</gene>
<keyword evidence="2" id="KW-0479">Metal-binding</keyword>
<organism evidence="9 10">
    <name type="scientific">Stentor coeruleus</name>
    <dbReference type="NCBI Taxonomy" id="5963"/>
    <lineage>
        <taxon>Eukaryota</taxon>
        <taxon>Sar</taxon>
        <taxon>Alveolata</taxon>
        <taxon>Ciliophora</taxon>
        <taxon>Postciliodesmatophora</taxon>
        <taxon>Heterotrichea</taxon>
        <taxon>Heterotrichida</taxon>
        <taxon>Stentoridae</taxon>
        <taxon>Stentor</taxon>
    </lineage>
</organism>
<reference evidence="9 10" key="1">
    <citation type="submission" date="2016-11" db="EMBL/GenBank/DDBJ databases">
        <title>The macronuclear genome of Stentor coeruleus: a giant cell with tiny introns.</title>
        <authorList>
            <person name="Slabodnick M."/>
            <person name="Ruby J.G."/>
            <person name="Reiff S.B."/>
            <person name="Swart E.C."/>
            <person name="Gosai S."/>
            <person name="Prabakaran S."/>
            <person name="Witkowska E."/>
            <person name="Larue G.E."/>
            <person name="Fisher S."/>
            <person name="Freeman R.M."/>
            <person name="Gunawardena J."/>
            <person name="Chu W."/>
            <person name="Stover N.A."/>
            <person name="Gregory B.D."/>
            <person name="Nowacki M."/>
            <person name="Derisi J."/>
            <person name="Roy S.W."/>
            <person name="Marshall W.F."/>
            <person name="Sood P."/>
        </authorList>
    </citation>
    <scope>NUCLEOTIDE SEQUENCE [LARGE SCALE GENOMIC DNA]</scope>
    <source>
        <strain evidence="9">WM001</strain>
    </source>
</reference>
<feature type="domain" description="C2H2-type" evidence="8">
    <location>
        <begin position="76"/>
        <end position="104"/>
    </location>
</feature>
<evidence type="ECO:0000256" key="5">
    <source>
        <dbReference type="ARBA" id="ARBA00022833"/>
    </source>
</evidence>
<dbReference type="SUPFAM" id="SSF57667">
    <property type="entry name" value="beta-beta-alpha zinc fingers"/>
    <property type="match status" value="1"/>
</dbReference>
<accession>A0A1R2CU51</accession>
<dbReference type="PANTHER" id="PTHR24376:SF235">
    <property type="entry name" value="C2H2-TYPE DOMAIN-CONTAINING PROTEIN"/>
    <property type="match status" value="1"/>
</dbReference>
<dbReference type="PROSITE" id="PS50157">
    <property type="entry name" value="ZINC_FINGER_C2H2_2"/>
    <property type="match status" value="2"/>
</dbReference>
<name>A0A1R2CU51_9CILI</name>
<dbReference type="GO" id="GO:0008270">
    <property type="term" value="F:zinc ion binding"/>
    <property type="evidence" value="ECO:0007669"/>
    <property type="project" value="UniProtKB-KW"/>
</dbReference>
<feature type="domain" description="C2H2-type" evidence="8">
    <location>
        <begin position="47"/>
        <end position="70"/>
    </location>
</feature>